<dbReference type="PANTHER" id="PTHR12224:SF0">
    <property type="entry name" value="BETA-1,4-MANNOSYL-GLYCOPROTEIN 4-BETA-N-ACETYLGLUCOSAMINYLTRANSFERASE"/>
    <property type="match status" value="1"/>
</dbReference>
<dbReference type="eggNOG" id="ENOG502QPVW">
    <property type="taxonomic scope" value="Eukaryota"/>
</dbReference>
<evidence type="ECO:0000313" key="3">
    <source>
        <dbReference type="Proteomes" id="UP000007304"/>
    </source>
</evidence>
<keyword evidence="3" id="KW-1185">Reference proteome</keyword>
<dbReference type="InParanoid" id="H6C506"/>
<evidence type="ECO:0000256" key="1">
    <source>
        <dbReference type="SAM" id="MobiDB-lite"/>
    </source>
</evidence>
<evidence type="ECO:0000313" key="2">
    <source>
        <dbReference type="EMBL" id="EHY58907.1"/>
    </source>
</evidence>
<feature type="region of interest" description="Disordered" evidence="1">
    <location>
        <begin position="1"/>
        <end position="28"/>
    </location>
</feature>
<dbReference type="GO" id="GO:0016020">
    <property type="term" value="C:membrane"/>
    <property type="evidence" value="ECO:0007669"/>
    <property type="project" value="InterPro"/>
</dbReference>
<proteinExistence type="predicted"/>
<dbReference type="GO" id="GO:0006044">
    <property type="term" value="P:N-acetylglucosamine metabolic process"/>
    <property type="evidence" value="ECO:0007669"/>
    <property type="project" value="TreeGrafter"/>
</dbReference>
<protein>
    <recommendedName>
        <fullName evidence="4">Beta-1,4-mannosyl-glycoprotein beta-1,4-N-acetylglucosaminyltransferase</fullName>
    </recommendedName>
</protein>
<dbReference type="GeneID" id="20311548"/>
<dbReference type="STRING" id="858893.H6C506"/>
<dbReference type="OMA" id="FEWPAGE"/>
<dbReference type="PANTHER" id="PTHR12224">
    <property type="entry name" value="BETA-1,4-MANNOSYL-GLYCOPROTEIN BETA-1,4-N-ACETYLGLUCOSAMINYL-TRANSFERASE"/>
    <property type="match status" value="1"/>
</dbReference>
<dbReference type="OrthoDB" id="6474464at2759"/>
<reference evidence="2" key="1">
    <citation type="submission" date="2011-07" db="EMBL/GenBank/DDBJ databases">
        <title>The Genome Sequence of Exophiala (Wangiella) dermatitidis NIH/UT8656.</title>
        <authorList>
            <consortium name="The Broad Institute Genome Sequencing Platform"/>
            <person name="Cuomo C."/>
            <person name="Wang Z."/>
            <person name="Hunicke-Smith S."/>
            <person name="Szanislo P.J."/>
            <person name="Earl A."/>
            <person name="Young S.K."/>
            <person name="Zeng Q."/>
            <person name="Gargeya S."/>
            <person name="Fitzgerald M."/>
            <person name="Haas B."/>
            <person name="Abouelleil A."/>
            <person name="Alvarado L."/>
            <person name="Arachchi H.M."/>
            <person name="Berlin A."/>
            <person name="Brown A."/>
            <person name="Chapman S.B."/>
            <person name="Chen Z."/>
            <person name="Dunbar C."/>
            <person name="Freedman E."/>
            <person name="Gearin G."/>
            <person name="Gellesch M."/>
            <person name="Goldberg J."/>
            <person name="Griggs A."/>
            <person name="Gujja S."/>
            <person name="Heiman D."/>
            <person name="Howarth C."/>
            <person name="Larson L."/>
            <person name="Lui A."/>
            <person name="MacDonald P.J.P."/>
            <person name="Montmayeur A."/>
            <person name="Murphy C."/>
            <person name="Neiman D."/>
            <person name="Pearson M."/>
            <person name="Priest M."/>
            <person name="Roberts A."/>
            <person name="Saif S."/>
            <person name="Shea T."/>
            <person name="Shenoy N."/>
            <person name="Sisk P."/>
            <person name="Stolte C."/>
            <person name="Sykes S."/>
            <person name="Wortman J."/>
            <person name="Nusbaum C."/>
            <person name="Birren B."/>
        </authorList>
    </citation>
    <scope>NUCLEOTIDE SEQUENCE</scope>
    <source>
        <strain evidence="2">NIH/UT8656</strain>
    </source>
</reference>
<dbReference type="InterPro" id="IPR006813">
    <property type="entry name" value="Glyco_trans_17"/>
</dbReference>
<dbReference type="AlphaFoldDB" id="H6C506"/>
<dbReference type="EMBL" id="JH226135">
    <property type="protein sequence ID" value="EHY58907.1"/>
    <property type="molecule type" value="Genomic_DNA"/>
</dbReference>
<accession>H6C506</accession>
<dbReference type="GO" id="GO:0003830">
    <property type="term" value="F:beta-1,4-mannosylglycoprotein 4-beta-N-acetylglucosaminyltransferase activity"/>
    <property type="evidence" value="ECO:0007669"/>
    <property type="project" value="InterPro"/>
</dbReference>
<gene>
    <name evidence="2" type="ORF">HMPREF1120_06909</name>
</gene>
<dbReference type="VEuPathDB" id="FungiDB:HMPREF1120_06909"/>
<dbReference type="Proteomes" id="UP000007304">
    <property type="component" value="Unassembled WGS sequence"/>
</dbReference>
<organism evidence="2 3">
    <name type="scientific">Exophiala dermatitidis (strain ATCC 34100 / CBS 525.76 / NIH/UT8656)</name>
    <name type="common">Black yeast</name>
    <name type="synonym">Wangiella dermatitidis</name>
    <dbReference type="NCBI Taxonomy" id="858893"/>
    <lineage>
        <taxon>Eukaryota</taxon>
        <taxon>Fungi</taxon>
        <taxon>Dikarya</taxon>
        <taxon>Ascomycota</taxon>
        <taxon>Pezizomycotina</taxon>
        <taxon>Eurotiomycetes</taxon>
        <taxon>Chaetothyriomycetidae</taxon>
        <taxon>Chaetothyriales</taxon>
        <taxon>Herpotrichiellaceae</taxon>
        <taxon>Exophiala</taxon>
    </lineage>
</organism>
<name>H6C506_EXODN</name>
<evidence type="ECO:0008006" key="4">
    <source>
        <dbReference type="Google" id="ProtNLM"/>
    </source>
</evidence>
<dbReference type="Pfam" id="PF04724">
    <property type="entry name" value="Glyco_transf_17"/>
    <property type="match status" value="1"/>
</dbReference>
<dbReference type="RefSeq" id="XP_009159368.1">
    <property type="nucleotide sequence ID" value="XM_009161120.1"/>
</dbReference>
<dbReference type="HOGENOM" id="CLU_038606_0_0_1"/>
<sequence>MPVRLVPLPDEKGFDRGPQSPPGGSFPRQLRSASKRYLRRLVIVAVSLFCLLQVTQLRRIRGDRVESATAGLNVVWPSDHHKASFLPVEKAAELCATQNFTVFPRRDRHRKVYDLFLIGTELDWLEIRLNELHQHVDYFVIVESPRTFTNLPKPLHFKANFERFARFAHQIIYRVVDFDGMEDSSTWEREAHQRNSLFDAVFPSLIGAQAPALGDVILVSDTDEIPRPSTITLLRNCEYPQRVTLRSRFFYYSFQWEHVDGDWGHPQATFYHGSATIRPEELRMGESDWDISNSSWHCSSCFETVEQMANKIGSFSHTEYDRPEFKDPAEIVRRVRNGLDLFDRESERYEKVDSRADLPAYLRANENRFAFMIDRDPLNANFKDYPPSARP</sequence>